<dbReference type="GO" id="GO:0005685">
    <property type="term" value="C:U1 snRNP"/>
    <property type="evidence" value="ECO:0007669"/>
    <property type="project" value="TreeGrafter"/>
</dbReference>
<evidence type="ECO:0000259" key="2">
    <source>
        <dbReference type="PROSITE" id="PS50020"/>
    </source>
</evidence>
<accession>A0A1E4TIW2</accession>
<dbReference type="GO" id="GO:0045292">
    <property type="term" value="P:mRNA cis splicing, via spliceosome"/>
    <property type="evidence" value="ECO:0007669"/>
    <property type="project" value="InterPro"/>
</dbReference>
<evidence type="ECO:0000256" key="1">
    <source>
        <dbReference type="SAM" id="MobiDB-lite"/>
    </source>
</evidence>
<feature type="domain" description="FF" evidence="3">
    <location>
        <begin position="316"/>
        <end position="378"/>
    </location>
</feature>
<gene>
    <name evidence="4" type="ORF">CANCADRAFT_74082</name>
</gene>
<dbReference type="InterPro" id="IPR036020">
    <property type="entry name" value="WW_dom_sf"/>
</dbReference>
<feature type="compositionally biased region" description="Polar residues" evidence="1">
    <location>
        <begin position="514"/>
        <end position="527"/>
    </location>
</feature>
<evidence type="ECO:0008006" key="6">
    <source>
        <dbReference type="Google" id="ProtNLM"/>
    </source>
</evidence>
<evidence type="ECO:0000313" key="4">
    <source>
        <dbReference type="EMBL" id="ODV91657.1"/>
    </source>
</evidence>
<dbReference type="PROSITE" id="PS01159">
    <property type="entry name" value="WW_DOMAIN_1"/>
    <property type="match status" value="1"/>
</dbReference>
<dbReference type="CDD" id="cd00201">
    <property type="entry name" value="WW"/>
    <property type="match status" value="2"/>
</dbReference>
<dbReference type="SUPFAM" id="SSF81698">
    <property type="entry name" value="FF domain"/>
    <property type="match status" value="5"/>
</dbReference>
<dbReference type="InterPro" id="IPR036517">
    <property type="entry name" value="FF_domain_sf"/>
</dbReference>
<feature type="compositionally biased region" description="Basic and acidic residues" evidence="1">
    <location>
        <begin position="530"/>
        <end position="544"/>
    </location>
</feature>
<dbReference type="InterPro" id="IPR002713">
    <property type="entry name" value="FF_domain"/>
</dbReference>
<organism evidence="4 5">
    <name type="scientific">Tortispora caseinolytica NRRL Y-17796</name>
    <dbReference type="NCBI Taxonomy" id="767744"/>
    <lineage>
        <taxon>Eukaryota</taxon>
        <taxon>Fungi</taxon>
        <taxon>Dikarya</taxon>
        <taxon>Ascomycota</taxon>
        <taxon>Saccharomycotina</taxon>
        <taxon>Trigonopsidomycetes</taxon>
        <taxon>Trigonopsidales</taxon>
        <taxon>Trigonopsidaceae</taxon>
        <taxon>Tortispora</taxon>
    </lineage>
</organism>
<dbReference type="EMBL" id="KV453841">
    <property type="protein sequence ID" value="ODV91657.1"/>
    <property type="molecule type" value="Genomic_DNA"/>
</dbReference>
<protein>
    <recommendedName>
        <fullName evidence="6">Pre-mRNA-processing protein PRP40</fullName>
    </recommendedName>
</protein>
<dbReference type="SUPFAM" id="SSF51045">
    <property type="entry name" value="WW domain"/>
    <property type="match status" value="2"/>
</dbReference>
<feature type="region of interest" description="Disordered" evidence="1">
    <location>
        <begin position="514"/>
        <end position="544"/>
    </location>
</feature>
<dbReference type="InterPro" id="IPR001202">
    <property type="entry name" value="WW_dom"/>
</dbReference>
<dbReference type="SMART" id="SM00441">
    <property type="entry name" value="FF"/>
    <property type="match status" value="5"/>
</dbReference>
<dbReference type="GO" id="GO:0003723">
    <property type="term" value="F:RNA binding"/>
    <property type="evidence" value="ECO:0007669"/>
    <property type="project" value="TreeGrafter"/>
</dbReference>
<dbReference type="Pfam" id="PF01846">
    <property type="entry name" value="FF"/>
    <property type="match status" value="2"/>
</dbReference>
<dbReference type="OrthoDB" id="187617at2759"/>
<dbReference type="PROSITE" id="PS50020">
    <property type="entry name" value="WW_DOMAIN_2"/>
    <property type="match status" value="2"/>
</dbReference>
<reference evidence="5" key="1">
    <citation type="submission" date="2016-02" db="EMBL/GenBank/DDBJ databases">
        <title>Comparative genomics of biotechnologically important yeasts.</title>
        <authorList>
            <consortium name="DOE Joint Genome Institute"/>
            <person name="Riley R."/>
            <person name="Haridas S."/>
            <person name="Wolfe K.H."/>
            <person name="Lopes M.R."/>
            <person name="Hittinger C.T."/>
            <person name="Goker M."/>
            <person name="Salamov A."/>
            <person name="Wisecaver J."/>
            <person name="Long T.M."/>
            <person name="Aerts A.L."/>
            <person name="Barry K."/>
            <person name="Choi C."/>
            <person name="Clum A."/>
            <person name="Coughlan A.Y."/>
            <person name="Deshpande S."/>
            <person name="Douglass A.P."/>
            <person name="Hanson S.J."/>
            <person name="Klenk H.-P."/>
            <person name="Labutti K."/>
            <person name="Lapidus A."/>
            <person name="Lindquist E."/>
            <person name="Lipzen A."/>
            <person name="Meier-Kolthoff J.P."/>
            <person name="Ohm R.A."/>
            <person name="Otillar R.P."/>
            <person name="Pangilinan J."/>
            <person name="Peng Y."/>
            <person name="Rokas A."/>
            <person name="Rosa C.A."/>
            <person name="Scheuner C."/>
            <person name="Sibirny A.A."/>
            <person name="Slot J.C."/>
            <person name="Stielow J.B."/>
            <person name="Sun H."/>
            <person name="Kurtzman C.P."/>
            <person name="Blackwell M."/>
            <person name="Jeffries T.W."/>
            <person name="Grigoriev I.V."/>
        </authorList>
    </citation>
    <scope>NUCLEOTIDE SEQUENCE [LARGE SCALE GENOMIC DNA]</scope>
    <source>
        <strain evidence="5">NRRL Y-17796</strain>
    </source>
</reference>
<feature type="domain" description="FF" evidence="3">
    <location>
        <begin position="237"/>
        <end position="297"/>
    </location>
</feature>
<feature type="domain" description="WW" evidence="2">
    <location>
        <begin position="38"/>
        <end position="71"/>
    </location>
</feature>
<dbReference type="PANTHER" id="PTHR11864:SF0">
    <property type="entry name" value="PRP40 PRE-MRNA PROCESSING FACTOR 40 HOMOLOG A (YEAST)"/>
    <property type="match status" value="1"/>
</dbReference>
<evidence type="ECO:0000259" key="3">
    <source>
        <dbReference type="PROSITE" id="PS51676"/>
    </source>
</evidence>
<dbReference type="SMART" id="SM00456">
    <property type="entry name" value="WW"/>
    <property type="match status" value="2"/>
</dbReference>
<dbReference type="Pfam" id="PF00397">
    <property type="entry name" value="WW"/>
    <property type="match status" value="2"/>
</dbReference>
<dbReference type="PROSITE" id="PS51676">
    <property type="entry name" value="FF"/>
    <property type="match status" value="2"/>
</dbReference>
<sequence length="544" mass="63440">MPWSQFSTPDGRIYYYNDDTKQSSWEKPIELYSAREKALLNTPWREYAAEGGRVYWYNKETGQSVWEFPENAINPEAPPAPRRETSTSRSSFKYLSFEPVTESSPQTFIDALKRGNVDYSFTWPDVVKKIGMEPEFTSVTSAAERRNLFNQYISSLKQEKSKKVEADRESFRDRFLETLRNHSEIQWYSHYSHAAKTYLASDPVFISFGDSRFKHHLFKEFVSKLKQEHDGEIEILKVKQIEDLQELLNQYNIHVYTEESLWDTVYSRIVNEPDYADRFSQLSKLDILSVFESHIQKLEAHYRSVYSETSQQEQLQAAIARSEFMKLLIKLKNDHIITYQTDWKEIYPIVSSDKTYTALCAFPFGSTPLDLFRDVVEESRKEIKTLRDTIFQVLSDSKIDLSKIVRYDDVSSLLASDNRTADYSSTDLQFAFKKAQEKAARVAELAEQNRVANQQAAINRLRRAIRNTPGVSPTDDYESVRAKIENLPEFIALHSDEDRIQAFNAYKSSTIESSKQQKSRFIQNSPSPHLPEDPRARKKIRYED</sequence>
<dbReference type="InterPro" id="IPR039726">
    <property type="entry name" value="Prp40-like"/>
</dbReference>
<dbReference type="GO" id="GO:0071004">
    <property type="term" value="C:U2-type prespliceosome"/>
    <property type="evidence" value="ECO:0007669"/>
    <property type="project" value="TreeGrafter"/>
</dbReference>
<proteinExistence type="predicted"/>
<keyword evidence="5" id="KW-1185">Reference proteome</keyword>
<dbReference type="Gene3D" id="1.10.10.440">
    <property type="entry name" value="FF domain"/>
    <property type="match status" value="5"/>
</dbReference>
<dbReference type="PANTHER" id="PTHR11864">
    <property type="entry name" value="PRE-MRNA-PROCESSING PROTEIN PRP40"/>
    <property type="match status" value="1"/>
</dbReference>
<name>A0A1E4TIW2_9ASCO</name>
<dbReference type="Gene3D" id="2.20.70.10">
    <property type="match status" value="2"/>
</dbReference>
<dbReference type="AlphaFoldDB" id="A0A1E4TIW2"/>
<evidence type="ECO:0000313" key="5">
    <source>
        <dbReference type="Proteomes" id="UP000095023"/>
    </source>
</evidence>
<feature type="domain" description="WW" evidence="2">
    <location>
        <begin position="1"/>
        <end position="30"/>
    </location>
</feature>
<dbReference type="Proteomes" id="UP000095023">
    <property type="component" value="Unassembled WGS sequence"/>
</dbReference>